<dbReference type="InterPro" id="IPR025534">
    <property type="entry name" value="DUF4420"/>
</dbReference>
<name>A0A9P1JKW4_BACAS</name>
<dbReference type="AlphaFoldDB" id="A0A9P1JKW4"/>
<reference evidence="2" key="2">
    <citation type="journal article" date="2011" name="J. Biotechnol.">
        <title>Genome sequence of B. amyloliquefaciens type strain DSM7(T) reveals differences to plant-associated B. amyloliquefaciens FZB42.</title>
        <authorList>
            <person name="Ruckert C."/>
            <person name="Blom J."/>
            <person name="Chen X."/>
            <person name="Reva O."/>
            <person name="Borriss R."/>
        </authorList>
    </citation>
    <scope>NUCLEOTIDE SEQUENCE [LARGE SCALE GENOMIC DNA]</scope>
    <source>
        <strain evidence="2">DSM 7</strain>
    </source>
</reference>
<dbReference type="KEGG" id="bao:BAMF_3754"/>
<dbReference type="Proteomes" id="UP000006562">
    <property type="component" value="Chromosome"/>
</dbReference>
<reference evidence="1 2" key="1">
    <citation type="journal article" date="2011" name="Int. J. Syst. Evol. Microbiol.">
        <title>Relationship of Bacillus amyloliquefaciens clades associated with strains DSM 7T and FZB42T: a proposal for Bacillus amyloliquefaciens subsp. amyloliquefaciens subsp. nov. and Bacillus amyloliquefaciens subsp. plantarum subsp. nov. based on complete genome sequence comparisons.</title>
        <authorList>
            <person name="Borriss R."/>
            <person name="Chen X.H."/>
            <person name="Rueckert C."/>
            <person name="Blom J."/>
            <person name="Becker A."/>
            <person name="Baumgarth B."/>
            <person name="Fan B."/>
            <person name="Pukall R."/>
            <person name="Schumann P."/>
            <person name="Sproer C."/>
            <person name="Junge H."/>
            <person name="Vater J."/>
            <person name="Puhler A."/>
            <person name="Klenk H.P."/>
        </authorList>
    </citation>
    <scope>NUCLEOTIDE SEQUENCE [LARGE SCALE GENOMIC DNA]</scope>
    <source>
        <strain evidence="2">DSM 7</strain>
    </source>
</reference>
<proteinExistence type="predicted"/>
<evidence type="ECO:0008006" key="3">
    <source>
        <dbReference type="Google" id="ProtNLM"/>
    </source>
</evidence>
<evidence type="ECO:0000313" key="1">
    <source>
        <dbReference type="EMBL" id="CBI44880.1"/>
    </source>
</evidence>
<keyword evidence="2" id="KW-1185">Reference proteome</keyword>
<sequence>MFNESMHPVQPAPLKLRLVLVDPVAVFAGINPSSEQRILFITAGKKAWGKEQIISLPKWKGMTISFDFHFKIGPFENEYVVAISQEKGYDTDVFVSVLQNILETITLKAETEELYPLLYRTLDKWKAFFSKGGYKKLTEEQQKGLFGELYYIKKWIEKNPGIPPTLINCWEGPLTGRLDFNMLHHCIEIKTVTEKIGKKVKISNETQLTLTEAVQSIYLYVCFIENSQTHGTSLDSMVNTIRDLIESMSQEILLVFNELLIKAGYRDGEYAENLFAINSVEVYDANENFPRILPESLHSAVSHVSYSIDLKACEEFLLQENRAYNTKWS</sequence>
<dbReference type="Pfam" id="PF14390">
    <property type="entry name" value="DUF4420"/>
    <property type="match status" value="1"/>
</dbReference>
<protein>
    <recommendedName>
        <fullName evidence="3">PD-(D/E)XK motif protein</fullName>
    </recommendedName>
</protein>
<dbReference type="EMBL" id="FN597644">
    <property type="protein sequence ID" value="CBI44880.1"/>
    <property type="molecule type" value="Genomic_DNA"/>
</dbReference>
<evidence type="ECO:0000313" key="2">
    <source>
        <dbReference type="Proteomes" id="UP000006562"/>
    </source>
</evidence>
<accession>A0A9P1JKW4</accession>
<dbReference type="RefSeq" id="WP_013354129.1">
    <property type="nucleotide sequence ID" value="NC_014551.1"/>
</dbReference>
<organism evidence="1 2">
    <name type="scientific">Bacillus amyloliquefaciens (strain ATCC 23350 / DSM 7 / BCRC 11601 / CCUG 28519 / NBRC 15535 / NRRL B-14393 / F)</name>
    <dbReference type="NCBI Taxonomy" id="692420"/>
    <lineage>
        <taxon>Bacteria</taxon>
        <taxon>Bacillati</taxon>
        <taxon>Bacillota</taxon>
        <taxon>Bacilli</taxon>
        <taxon>Bacillales</taxon>
        <taxon>Bacillaceae</taxon>
        <taxon>Bacillus</taxon>
        <taxon>Bacillus amyloliquefaciens group</taxon>
    </lineage>
</organism>
<gene>
    <name evidence="1" type="ordered locus">BAMF_3754</name>
</gene>